<gene>
    <name evidence="3" type="ORF">METZ01_LOCUS434469</name>
</gene>
<proteinExistence type="predicted"/>
<evidence type="ECO:0000313" key="3">
    <source>
        <dbReference type="EMBL" id="SVD81615.1"/>
    </source>
</evidence>
<dbReference type="Pfam" id="PF02646">
    <property type="entry name" value="RmuC"/>
    <property type="match status" value="1"/>
</dbReference>
<dbReference type="GO" id="GO:0006310">
    <property type="term" value="P:DNA recombination"/>
    <property type="evidence" value="ECO:0007669"/>
    <property type="project" value="UniProtKB-KW"/>
</dbReference>
<sequence>MTTVLLVVAVLVAVLLLFVLIELRKGGGSGRTDDPNAVSAVIASMSERLTAIQEGVGAMKVLAEDFRGFEALIRDVNSRGAWGEVQLRQILEEVLAHGQWEENVETIPGTGKRVEFAIKFPGMNDQELVWMPVDSKFPLADYQRLLEAQKDGDADKAEEARKALEKAIIKAAKDIREKYVASPHTTEFGVLFLPTEGLYLEALRRTKVNDELARLRIVLAGPTTFSALLNAFRMGF</sequence>
<protein>
    <recommendedName>
        <fullName evidence="4">DNA recombination protein RmuC</fullName>
    </recommendedName>
</protein>
<dbReference type="InterPro" id="IPR003798">
    <property type="entry name" value="DNA_recombination_RmuC"/>
</dbReference>
<dbReference type="EMBL" id="UINC01175144">
    <property type="protein sequence ID" value="SVD81615.1"/>
    <property type="molecule type" value="Genomic_DNA"/>
</dbReference>
<name>A0A382YFJ8_9ZZZZ</name>
<evidence type="ECO:0008006" key="4">
    <source>
        <dbReference type="Google" id="ProtNLM"/>
    </source>
</evidence>
<evidence type="ECO:0000256" key="2">
    <source>
        <dbReference type="ARBA" id="ARBA00023172"/>
    </source>
</evidence>
<organism evidence="3">
    <name type="scientific">marine metagenome</name>
    <dbReference type="NCBI Taxonomy" id="408172"/>
    <lineage>
        <taxon>unclassified sequences</taxon>
        <taxon>metagenomes</taxon>
        <taxon>ecological metagenomes</taxon>
    </lineage>
</organism>
<feature type="non-terminal residue" evidence="3">
    <location>
        <position position="236"/>
    </location>
</feature>
<dbReference type="AlphaFoldDB" id="A0A382YFJ8"/>
<keyword evidence="2" id="KW-0233">DNA recombination</keyword>
<evidence type="ECO:0000256" key="1">
    <source>
        <dbReference type="ARBA" id="ARBA00023054"/>
    </source>
</evidence>
<reference evidence="3" key="1">
    <citation type="submission" date="2018-05" db="EMBL/GenBank/DDBJ databases">
        <authorList>
            <person name="Lanie J.A."/>
            <person name="Ng W.-L."/>
            <person name="Kazmierczak K.M."/>
            <person name="Andrzejewski T.M."/>
            <person name="Davidsen T.M."/>
            <person name="Wayne K.J."/>
            <person name="Tettelin H."/>
            <person name="Glass J.I."/>
            <person name="Rusch D."/>
            <person name="Podicherti R."/>
            <person name="Tsui H.-C.T."/>
            <person name="Winkler M.E."/>
        </authorList>
    </citation>
    <scope>NUCLEOTIDE SEQUENCE</scope>
</reference>
<accession>A0A382YFJ8</accession>
<dbReference type="PANTHER" id="PTHR30563:SF0">
    <property type="entry name" value="DNA RECOMBINATION PROTEIN RMUC"/>
    <property type="match status" value="1"/>
</dbReference>
<dbReference type="PANTHER" id="PTHR30563">
    <property type="entry name" value="DNA RECOMBINATION PROTEIN RMUC"/>
    <property type="match status" value="1"/>
</dbReference>
<keyword evidence="1" id="KW-0175">Coiled coil</keyword>